<dbReference type="AlphaFoldDB" id="A0A2T2PBR8"/>
<accession>A0A2T2PBR8</accession>
<keyword evidence="1" id="KW-1133">Transmembrane helix</keyword>
<organism evidence="2 3">
    <name type="scientific">Corynespora cassiicola Philippines</name>
    <dbReference type="NCBI Taxonomy" id="1448308"/>
    <lineage>
        <taxon>Eukaryota</taxon>
        <taxon>Fungi</taxon>
        <taxon>Dikarya</taxon>
        <taxon>Ascomycota</taxon>
        <taxon>Pezizomycotina</taxon>
        <taxon>Dothideomycetes</taxon>
        <taxon>Pleosporomycetidae</taxon>
        <taxon>Pleosporales</taxon>
        <taxon>Corynesporascaceae</taxon>
        <taxon>Corynespora</taxon>
    </lineage>
</organism>
<feature type="transmembrane region" description="Helical" evidence="1">
    <location>
        <begin position="46"/>
        <end position="64"/>
    </location>
</feature>
<proteinExistence type="predicted"/>
<dbReference type="STRING" id="1448308.A0A2T2PBR8"/>
<evidence type="ECO:0000313" key="2">
    <source>
        <dbReference type="EMBL" id="PSN75109.1"/>
    </source>
</evidence>
<name>A0A2T2PBR8_CORCC</name>
<keyword evidence="1" id="KW-0472">Membrane</keyword>
<evidence type="ECO:0008006" key="4">
    <source>
        <dbReference type="Google" id="ProtNLM"/>
    </source>
</evidence>
<dbReference type="Proteomes" id="UP000240883">
    <property type="component" value="Unassembled WGS sequence"/>
</dbReference>
<gene>
    <name evidence="2" type="ORF">BS50DRAFT_606333</name>
</gene>
<feature type="transmembrane region" description="Helical" evidence="1">
    <location>
        <begin position="20"/>
        <end position="40"/>
    </location>
</feature>
<evidence type="ECO:0000256" key="1">
    <source>
        <dbReference type="SAM" id="Phobius"/>
    </source>
</evidence>
<dbReference type="OrthoDB" id="5241710at2759"/>
<feature type="transmembrane region" description="Helical" evidence="1">
    <location>
        <begin position="84"/>
        <end position="104"/>
    </location>
</feature>
<keyword evidence="1" id="KW-0812">Transmembrane</keyword>
<protein>
    <recommendedName>
        <fullName evidence="4">MARVEL domain-containing protein</fullName>
    </recommendedName>
</protein>
<dbReference type="EMBL" id="KZ678128">
    <property type="protein sequence ID" value="PSN75109.1"/>
    <property type="molecule type" value="Genomic_DNA"/>
</dbReference>
<reference evidence="2 3" key="1">
    <citation type="journal article" date="2018" name="Front. Microbiol.">
        <title>Genome-Wide Analysis of Corynespora cassiicola Leaf Fall Disease Putative Effectors.</title>
        <authorList>
            <person name="Lopez D."/>
            <person name="Ribeiro S."/>
            <person name="Label P."/>
            <person name="Fumanal B."/>
            <person name="Venisse J.S."/>
            <person name="Kohler A."/>
            <person name="de Oliveira R.R."/>
            <person name="Labutti K."/>
            <person name="Lipzen A."/>
            <person name="Lail K."/>
            <person name="Bauer D."/>
            <person name="Ohm R.A."/>
            <person name="Barry K.W."/>
            <person name="Spatafora J."/>
            <person name="Grigoriev I.V."/>
            <person name="Martin F.M."/>
            <person name="Pujade-Renaud V."/>
        </authorList>
    </citation>
    <scope>NUCLEOTIDE SEQUENCE [LARGE SCALE GENOMIC DNA]</scope>
    <source>
        <strain evidence="2 3">Philippines</strain>
    </source>
</reference>
<feature type="transmembrane region" description="Helical" evidence="1">
    <location>
        <begin position="116"/>
        <end position="136"/>
    </location>
</feature>
<evidence type="ECO:0000313" key="3">
    <source>
        <dbReference type="Proteomes" id="UP000240883"/>
    </source>
</evidence>
<keyword evidence="3" id="KW-1185">Reference proteome</keyword>
<sequence length="196" mass="21040">MAAVLNFKIFTKSTAHSLRAIPLAMFPPAFLMLLITGLVSSKVNPAIGILPLFLSATYSALLLANEKRCGCQSSGLTGTPIHLIVDLTLSLLLLTCLILTWVFLPTRSSGGQNIMLGTYSSNWLAIDFFIHSYFTLKSLSDAMQANQSPMSCPHCQFGPFTSSVKLAAGYAPLLDSEGRATTSMDAERAERGEAST</sequence>